<feature type="region of interest" description="Disordered" evidence="2">
    <location>
        <begin position="714"/>
        <end position="741"/>
    </location>
</feature>
<evidence type="ECO:0000313" key="5">
    <source>
        <dbReference type="Proteomes" id="UP001209570"/>
    </source>
</evidence>
<comment type="caution">
    <text evidence="4">The sequence shown here is derived from an EMBL/GenBank/DDBJ whole genome shotgun (WGS) entry which is preliminary data.</text>
</comment>
<sequence>MNHLIQVARRTGMHAVGYRVQLVLHRMNAQLPTSFHNVELCAVVTRHKKRVVTKGAAYQADKKEIIWGDILPFTCTLWMAKTGLFQAKVFTVQVYDTRNDQQIAAFEFNLAELVQSNKDACKEGLNVPALKCQDHRATLSLTVVSTKATARSKLPRSPGDPEISNADEENFDGSDLSAITLDSKSSRTSMTSTSRYMRQQMTASASTDSKADGLRGAFPVSDNDAVELYNLRSKHVELLRTVENLEEQLRQCEGDNVKLEKRVEEKEALVQQLRREKEALEQQLDELQQQIQALEAPRARQASDASDIESMQVDFHKYMELKEERDKLEIELTQLKAASRPSLIATPSTRDSVASAPPLSPAASTQRLDTEDEADNDRTSEASSGNEYVDAHDPHLLAEIHELKQALDAMRAERSQHEASAAALNTSHAQLLAQLHDVDAKLELQVSENAQLRRRLEEQQQLIDQSGELKEQQEDAERRRREIVEEAREENEKLLRQLSQLDSVVTTLKKEKEELVQKLERAEASQSRAQQDVASANQAINELQGRNDGLSEKLSAAEQASDRAQRELESAQLTIDELREEVRELASKLQHTQTELDALRHGELASSAAAAAAAIAKNKELQERWEELNNLNGQLQSRVEELEERLAQAEAAGEEREAELQRAVAMLKEETSQLKEELEELRASKEKVEEELHESALALKEAVEHQRRLTIDHSQQLDELKSQQDELQARAEGEVREKEAVEQELRKRVEGLEQENAYFQGELIDSKMKLAEMTAKNEELTSQFHRLEKTLNDTKIKATAAEQALLATTKKK</sequence>
<keyword evidence="1" id="KW-0175">Coiled coil</keyword>
<dbReference type="Gene3D" id="1.20.5.340">
    <property type="match status" value="1"/>
</dbReference>
<dbReference type="Gene3D" id="1.10.287.1490">
    <property type="match status" value="1"/>
</dbReference>
<evidence type="ECO:0000256" key="2">
    <source>
        <dbReference type="SAM" id="MobiDB-lite"/>
    </source>
</evidence>
<gene>
    <name evidence="4" type="ORF">P43SY_009066</name>
</gene>
<evidence type="ECO:0000313" key="4">
    <source>
        <dbReference type="EMBL" id="KAJ0407729.1"/>
    </source>
</evidence>
<dbReference type="SUPFAM" id="SSF57997">
    <property type="entry name" value="Tropomyosin"/>
    <property type="match status" value="1"/>
</dbReference>
<feature type="compositionally biased region" description="Low complexity" evidence="2">
    <location>
        <begin position="352"/>
        <end position="364"/>
    </location>
</feature>
<reference evidence="4" key="1">
    <citation type="submission" date="2021-12" db="EMBL/GenBank/DDBJ databases">
        <title>Prjna785345.</title>
        <authorList>
            <person name="Rujirawat T."/>
            <person name="Krajaejun T."/>
        </authorList>
    </citation>
    <scope>NUCLEOTIDE SEQUENCE</scope>
    <source>
        <strain evidence="4">Pi057C3</strain>
    </source>
</reference>
<feature type="compositionally biased region" description="Low complexity" evidence="2">
    <location>
        <begin position="186"/>
        <end position="198"/>
    </location>
</feature>
<accession>A0AAD5MA99</accession>
<feature type="region of interest" description="Disordered" evidence="2">
    <location>
        <begin position="342"/>
        <end position="390"/>
    </location>
</feature>
<organism evidence="4 5">
    <name type="scientific">Pythium insidiosum</name>
    <name type="common">Pythiosis disease agent</name>
    <dbReference type="NCBI Taxonomy" id="114742"/>
    <lineage>
        <taxon>Eukaryota</taxon>
        <taxon>Sar</taxon>
        <taxon>Stramenopiles</taxon>
        <taxon>Oomycota</taxon>
        <taxon>Peronosporomycetes</taxon>
        <taxon>Pythiales</taxon>
        <taxon>Pythiaceae</taxon>
        <taxon>Pythium</taxon>
    </lineage>
</organism>
<evidence type="ECO:0000256" key="1">
    <source>
        <dbReference type="SAM" id="Coils"/>
    </source>
</evidence>
<dbReference type="PANTHER" id="PTHR45615:SF63">
    <property type="entry name" value="CHROMOSOME UNDETERMINED SCAFFOLD_10, WHOLE GENOME SHOTGUN SEQUENCE"/>
    <property type="match status" value="1"/>
</dbReference>
<name>A0AAD5MA99_PYTIN</name>
<feature type="compositionally biased region" description="Polar residues" evidence="2">
    <location>
        <begin position="199"/>
        <end position="208"/>
    </location>
</feature>
<dbReference type="InterPro" id="IPR019448">
    <property type="entry name" value="NT-C2"/>
</dbReference>
<feature type="region of interest" description="Disordered" evidence="2">
    <location>
        <begin position="150"/>
        <end position="214"/>
    </location>
</feature>
<protein>
    <recommendedName>
        <fullName evidence="3">C2 NT-type domain-containing protein</fullName>
    </recommendedName>
</protein>
<dbReference type="AlphaFoldDB" id="A0AAD5MA99"/>
<evidence type="ECO:0000259" key="3">
    <source>
        <dbReference type="PROSITE" id="PS51840"/>
    </source>
</evidence>
<dbReference type="PROSITE" id="PS51840">
    <property type="entry name" value="C2_NT"/>
    <property type="match status" value="1"/>
</dbReference>
<dbReference type="PANTHER" id="PTHR45615">
    <property type="entry name" value="MYOSIN HEAVY CHAIN, NON-MUSCLE"/>
    <property type="match status" value="1"/>
</dbReference>
<feature type="domain" description="C2 NT-type" evidence="3">
    <location>
        <begin position="8"/>
        <end position="147"/>
    </location>
</feature>
<dbReference type="Proteomes" id="UP001209570">
    <property type="component" value="Unassembled WGS sequence"/>
</dbReference>
<dbReference type="Pfam" id="PF10358">
    <property type="entry name" value="NT-C2"/>
    <property type="match status" value="1"/>
</dbReference>
<dbReference type="EMBL" id="JAKCXM010000018">
    <property type="protein sequence ID" value="KAJ0407729.1"/>
    <property type="molecule type" value="Genomic_DNA"/>
</dbReference>
<proteinExistence type="predicted"/>
<feature type="coiled-coil region" evidence="1">
    <location>
        <begin position="228"/>
        <end position="338"/>
    </location>
</feature>
<keyword evidence="5" id="KW-1185">Reference proteome</keyword>